<keyword evidence="3" id="KW-1185">Reference proteome</keyword>
<evidence type="ECO:0000256" key="1">
    <source>
        <dbReference type="SAM" id="MobiDB-lite"/>
    </source>
</evidence>
<proteinExistence type="predicted"/>
<reference evidence="2" key="1">
    <citation type="journal article" date="2021" name="Nat. Commun.">
        <title>Genetic determinants of endophytism in the Arabidopsis root mycobiome.</title>
        <authorList>
            <person name="Mesny F."/>
            <person name="Miyauchi S."/>
            <person name="Thiergart T."/>
            <person name="Pickel B."/>
            <person name="Atanasova L."/>
            <person name="Karlsson M."/>
            <person name="Huettel B."/>
            <person name="Barry K.W."/>
            <person name="Haridas S."/>
            <person name="Chen C."/>
            <person name="Bauer D."/>
            <person name="Andreopoulos W."/>
            <person name="Pangilinan J."/>
            <person name="LaButti K."/>
            <person name="Riley R."/>
            <person name="Lipzen A."/>
            <person name="Clum A."/>
            <person name="Drula E."/>
            <person name="Henrissat B."/>
            <person name="Kohler A."/>
            <person name="Grigoriev I.V."/>
            <person name="Martin F.M."/>
            <person name="Hacquard S."/>
        </authorList>
    </citation>
    <scope>NUCLEOTIDE SEQUENCE</scope>
    <source>
        <strain evidence="2">MPI-CAGE-AT-0023</strain>
    </source>
</reference>
<feature type="region of interest" description="Disordered" evidence="1">
    <location>
        <begin position="1"/>
        <end position="68"/>
    </location>
</feature>
<feature type="compositionally biased region" description="Basic and acidic residues" evidence="1">
    <location>
        <begin position="10"/>
        <end position="19"/>
    </location>
</feature>
<sequence length="81" mass="9011">MTVEAALACSRDERNDNRIRVRRPVKPTDLNGRLPMTSSVKADFHTPSKPSLRQSFGTDPGNMITTTPHDLVSVKSSLLQY</sequence>
<name>A0A9P9R8F8_FUSRE</name>
<dbReference type="GeneID" id="70221144"/>
<dbReference type="EMBL" id="JAGMUX010000001">
    <property type="protein sequence ID" value="KAH7269662.1"/>
    <property type="molecule type" value="Genomic_DNA"/>
</dbReference>
<gene>
    <name evidence="2" type="ORF">BKA55DRAFT_549261</name>
</gene>
<comment type="caution">
    <text evidence="2">The sequence shown here is derived from an EMBL/GenBank/DDBJ whole genome shotgun (WGS) entry which is preliminary data.</text>
</comment>
<accession>A0A9P9R8F8</accession>
<feature type="compositionally biased region" description="Polar residues" evidence="1">
    <location>
        <begin position="48"/>
        <end position="68"/>
    </location>
</feature>
<protein>
    <submittedName>
        <fullName evidence="2">Uncharacterized protein</fullName>
    </submittedName>
</protein>
<dbReference type="AlphaFoldDB" id="A0A9P9R8F8"/>
<organism evidence="2 3">
    <name type="scientific">Fusarium redolens</name>
    <dbReference type="NCBI Taxonomy" id="48865"/>
    <lineage>
        <taxon>Eukaryota</taxon>
        <taxon>Fungi</taxon>
        <taxon>Dikarya</taxon>
        <taxon>Ascomycota</taxon>
        <taxon>Pezizomycotina</taxon>
        <taxon>Sordariomycetes</taxon>
        <taxon>Hypocreomycetidae</taxon>
        <taxon>Hypocreales</taxon>
        <taxon>Nectriaceae</taxon>
        <taxon>Fusarium</taxon>
        <taxon>Fusarium redolens species complex</taxon>
    </lineage>
</organism>
<evidence type="ECO:0000313" key="2">
    <source>
        <dbReference type="EMBL" id="KAH7269662.1"/>
    </source>
</evidence>
<evidence type="ECO:0000313" key="3">
    <source>
        <dbReference type="Proteomes" id="UP000720189"/>
    </source>
</evidence>
<dbReference type="RefSeq" id="XP_046056430.1">
    <property type="nucleotide sequence ID" value="XM_046191190.1"/>
</dbReference>
<dbReference type="Proteomes" id="UP000720189">
    <property type="component" value="Unassembled WGS sequence"/>
</dbReference>